<accession>A0A7J6NYT0</accession>
<dbReference type="GO" id="GO:0016423">
    <property type="term" value="F:tRNA (guanine) methyltransferase activity"/>
    <property type="evidence" value="ECO:0007669"/>
    <property type="project" value="TreeGrafter"/>
</dbReference>
<sequence>MVTVEQQSQPRDCKVLWQAIVQAAIYTSVASMSPSGASSRCQYALLVLVSGGLEELAVHYIRQMDIKMEVEILWALTQGKACGGAASMGKILVKVSTLEDVRRFTRECRVAQTILALLTYDLDVPDMSPKKIEEIMYEQSQWSSAEEIVGIDGEGVHAFRASCVRDGRHDFKSYDVMRTMGHAVLTRHPTWTVSLGYSEVEYVSIVFDRSVFIGIAVGKPQRGSLARPEKADFNVVPYCDYMSRDLQLGSVPHCTKMRPSVALLLLLFATDGNPMRGNMLDIMGGLATIPIEAATNFTNVHALSGDINRATTSQAIKNCQLARSHLAEGSSVHARDWDAAHLDTLVDEDSVDWIVTDMPFGNRTELKKADMARVLRAVSMVLKPETGRCVLLSKGYKRLDTAAAGVDGLCLLERRMVIIGGFVCYLSKYWRPGEVSESTTAGDSDTA</sequence>
<name>A0A7J6NYT0_PEROL</name>
<dbReference type="SUPFAM" id="SSF53335">
    <property type="entry name" value="S-adenosyl-L-methionine-dependent methyltransferases"/>
    <property type="match status" value="1"/>
</dbReference>
<evidence type="ECO:0000313" key="2">
    <source>
        <dbReference type="EMBL" id="KAF4688201.1"/>
    </source>
</evidence>
<organism evidence="2 3">
    <name type="scientific">Perkinsus olseni</name>
    <name type="common">Perkinsus atlanticus</name>
    <dbReference type="NCBI Taxonomy" id="32597"/>
    <lineage>
        <taxon>Eukaryota</taxon>
        <taxon>Sar</taxon>
        <taxon>Alveolata</taxon>
        <taxon>Perkinsozoa</taxon>
        <taxon>Perkinsea</taxon>
        <taxon>Perkinsida</taxon>
        <taxon>Perkinsidae</taxon>
        <taxon>Perkinsus</taxon>
    </lineage>
</organism>
<evidence type="ECO:0000259" key="1">
    <source>
        <dbReference type="Pfam" id="PF01170"/>
    </source>
</evidence>
<dbReference type="Gene3D" id="3.40.50.150">
    <property type="entry name" value="Vaccinia Virus protein VP39"/>
    <property type="match status" value="1"/>
</dbReference>
<proteinExistence type="predicted"/>
<reference evidence="2 3" key="1">
    <citation type="submission" date="2020-04" db="EMBL/GenBank/DDBJ databases">
        <title>Perkinsus olseni comparative genomics.</title>
        <authorList>
            <person name="Bogema D.R."/>
        </authorList>
    </citation>
    <scope>NUCLEOTIDE SEQUENCE [LARGE SCALE GENOMIC DNA]</scope>
    <source>
        <strain evidence="2">00978-12</strain>
    </source>
</reference>
<gene>
    <name evidence="2" type="ORF">FOZ60_003005</name>
</gene>
<dbReference type="AlphaFoldDB" id="A0A7J6NYT0"/>
<dbReference type="InterPro" id="IPR029063">
    <property type="entry name" value="SAM-dependent_MTases_sf"/>
</dbReference>
<comment type="caution">
    <text evidence="2">The sequence shown here is derived from an EMBL/GenBank/DDBJ whole genome shotgun (WGS) entry which is preliminary data.</text>
</comment>
<dbReference type="OrthoDB" id="426018at2759"/>
<dbReference type="GO" id="GO:0030488">
    <property type="term" value="P:tRNA methylation"/>
    <property type="evidence" value="ECO:0007669"/>
    <property type="project" value="TreeGrafter"/>
</dbReference>
<feature type="domain" description="Ribosomal RNA large subunit methyltransferase K/L-like methyltransferase" evidence="1">
    <location>
        <begin position="276"/>
        <end position="404"/>
    </location>
</feature>
<evidence type="ECO:0000313" key="3">
    <source>
        <dbReference type="Proteomes" id="UP000541610"/>
    </source>
</evidence>
<dbReference type="Proteomes" id="UP000541610">
    <property type="component" value="Unassembled WGS sequence"/>
</dbReference>
<dbReference type="SUPFAM" id="SSF143437">
    <property type="entry name" value="THUMP domain-like"/>
    <property type="match status" value="1"/>
</dbReference>
<dbReference type="PANTHER" id="PTHR14911:SF13">
    <property type="entry name" value="TRNA (GUANINE(6)-N2)-METHYLTRANSFERASE THUMP3"/>
    <property type="match status" value="1"/>
</dbReference>
<dbReference type="PANTHER" id="PTHR14911">
    <property type="entry name" value="THUMP DOMAIN-CONTAINING"/>
    <property type="match status" value="1"/>
</dbReference>
<dbReference type="InterPro" id="IPR000241">
    <property type="entry name" value="RlmKL-like_Mtase"/>
</dbReference>
<dbReference type="GO" id="GO:0043527">
    <property type="term" value="C:tRNA methyltransferase complex"/>
    <property type="evidence" value="ECO:0007669"/>
    <property type="project" value="UniProtKB-ARBA"/>
</dbReference>
<dbReference type="Gene3D" id="3.30.2130.30">
    <property type="match status" value="1"/>
</dbReference>
<protein>
    <recommendedName>
        <fullName evidence="1">Ribosomal RNA large subunit methyltransferase K/L-like methyltransferase domain-containing protein</fullName>
    </recommendedName>
</protein>
<dbReference type="Pfam" id="PF01170">
    <property type="entry name" value="UPF0020"/>
    <property type="match status" value="1"/>
</dbReference>
<dbReference type="EMBL" id="JABANP010000159">
    <property type="protein sequence ID" value="KAF4688201.1"/>
    <property type="molecule type" value="Genomic_DNA"/>
</dbReference>